<reference evidence="1 2" key="1">
    <citation type="journal article" date="2016" name="Nat. Commun.">
        <title>Thousands of microbial genomes shed light on interconnected biogeochemical processes in an aquifer system.</title>
        <authorList>
            <person name="Anantharaman K."/>
            <person name="Brown C.T."/>
            <person name="Hug L.A."/>
            <person name="Sharon I."/>
            <person name="Castelle C.J."/>
            <person name="Probst A.J."/>
            <person name="Thomas B.C."/>
            <person name="Singh A."/>
            <person name="Wilkins M.J."/>
            <person name="Karaoz U."/>
            <person name="Brodie E.L."/>
            <person name="Williams K.H."/>
            <person name="Hubbard S.S."/>
            <person name="Banfield J.F."/>
        </authorList>
    </citation>
    <scope>NUCLEOTIDE SEQUENCE [LARGE SCALE GENOMIC DNA]</scope>
</reference>
<accession>A0A1G2FC90</accession>
<comment type="caution">
    <text evidence="1">The sequence shown here is derived from an EMBL/GenBank/DDBJ whole genome shotgun (WGS) entry which is preliminary data.</text>
</comment>
<dbReference type="AlphaFoldDB" id="A0A1G2FC90"/>
<name>A0A1G2FC90_9BACT</name>
<evidence type="ECO:0000313" key="2">
    <source>
        <dbReference type="Proteomes" id="UP000176974"/>
    </source>
</evidence>
<gene>
    <name evidence="1" type="ORF">A2815_00510</name>
</gene>
<sequence length="216" mass="24731">MKKIIIWALVFMALFPFFRYAANEVYLLTIAKRTMPATTAQQKHIDEAEKDYLSDFSSSKEKEMLKFKKIAQDPNRPFPERKAALKIMKEKEKEIQKETGLIRAKKTVRGWVQSIPGFFSTSSHGKDTRPLSGIYKLPADGTIVSTTIDGRELNLKKGDRFQLTQMGQADRYAFVNHNIPSYEINKRSITMRTVSDGKIELMSTSKGLTIQAQIFR</sequence>
<proteinExistence type="predicted"/>
<organism evidence="1 2">
    <name type="scientific">Candidatus Portnoybacteria bacterium RIFCSPHIGHO2_01_FULL_40_12b</name>
    <dbReference type="NCBI Taxonomy" id="1801994"/>
    <lineage>
        <taxon>Bacteria</taxon>
        <taxon>Candidatus Portnoyibacteriota</taxon>
    </lineage>
</organism>
<protein>
    <submittedName>
        <fullName evidence="1">Uncharacterized protein</fullName>
    </submittedName>
</protein>
<evidence type="ECO:0000313" key="1">
    <source>
        <dbReference type="EMBL" id="OGZ35477.1"/>
    </source>
</evidence>
<dbReference type="Proteomes" id="UP000176974">
    <property type="component" value="Unassembled WGS sequence"/>
</dbReference>
<dbReference type="EMBL" id="MHMY01000010">
    <property type="protein sequence ID" value="OGZ35477.1"/>
    <property type="molecule type" value="Genomic_DNA"/>
</dbReference>